<accession>I2N3S4</accession>
<gene>
    <name evidence="1" type="ORF">STSU_014590</name>
</gene>
<organism evidence="1 2">
    <name type="scientific">Streptomyces tsukubensis (strain DSM 42081 / NBRC 108919 / NRRL 18488 / 9993)</name>
    <dbReference type="NCBI Taxonomy" id="1114943"/>
    <lineage>
        <taxon>Bacteria</taxon>
        <taxon>Bacillati</taxon>
        <taxon>Actinomycetota</taxon>
        <taxon>Actinomycetes</taxon>
        <taxon>Kitasatosporales</taxon>
        <taxon>Streptomycetaceae</taxon>
        <taxon>Streptomyces</taxon>
    </lineage>
</organism>
<protein>
    <submittedName>
        <fullName evidence="1">Peptidase</fullName>
    </submittedName>
</protein>
<dbReference type="EMBL" id="CP029159">
    <property type="protein sequence ID" value="QKM68224.1"/>
    <property type="molecule type" value="Genomic_DNA"/>
</dbReference>
<keyword evidence="2" id="KW-1185">Reference proteome</keyword>
<dbReference type="Proteomes" id="UP000005940">
    <property type="component" value="Chromosome"/>
</dbReference>
<reference evidence="1 2" key="1">
    <citation type="journal article" date="2012" name="J. Bacteriol.">
        <title>Draft genome of Streptomyces tsukubaensis NRRL 18488, the producer of the clinically important immunosuppressant tacrolimus (FK506).</title>
        <authorList>
            <person name="Barreiro C."/>
            <person name="Prieto C."/>
            <person name="Sola-Landa A."/>
            <person name="Solera E."/>
            <person name="Martinez-Castro M."/>
            <person name="Perez-Redondo R."/>
            <person name="Garcia-Estrada C."/>
            <person name="Aparicio J.F."/>
            <person name="Fernandez-Martinez L.T."/>
            <person name="Santos-Aberturas J."/>
            <person name="Salehi-Najafabadi Z."/>
            <person name="Rodriguez-Garcia A."/>
            <person name="Tauch A."/>
            <person name="Martin J.F."/>
        </authorList>
    </citation>
    <scope>NUCLEOTIDE SEQUENCE [LARGE SCALE GENOMIC DNA]</scope>
    <source>
        <strain evidence="2">DSM 42081 / NBRC 108919 / NRRL 18488 / 9993</strain>
    </source>
</reference>
<name>I2N3S4_STRT9</name>
<sequence length="114" mass="11921">MAIDEARPETDVPLAGPAALAEAGAAASDVTASVRYYPVAPGVALHVRTGPGTQYDIIRTLPVGSRVPIFCQKPGQAVKGPYGTSRIWDNIGNGEFVSDAYIRTGSDGYVAIRC</sequence>
<dbReference type="AlphaFoldDB" id="I2N3S4"/>
<proteinExistence type="predicted"/>
<dbReference type="RefSeq" id="WP_006347451.1">
    <property type="nucleotide sequence ID" value="NZ_CP029159.1"/>
</dbReference>
<evidence type="ECO:0000313" key="2">
    <source>
        <dbReference type="Proteomes" id="UP000005940"/>
    </source>
</evidence>
<evidence type="ECO:0000313" key="1">
    <source>
        <dbReference type="EMBL" id="QKM68224.1"/>
    </source>
</evidence>
<dbReference type="Gene3D" id="2.30.30.40">
    <property type="entry name" value="SH3 Domains"/>
    <property type="match status" value="1"/>
</dbReference>